<gene>
    <name evidence="1" type="ORF">POPTR_005G208000</name>
</gene>
<accession>U5GGL5</accession>
<proteinExistence type="predicted"/>
<evidence type="ECO:0000313" key="2">
    <source>
        <dbReference type="Proteomes" id="UP000006729"/>
    </source>
</evidence>
<protein>
    <submittedName>
        <fullName evidence="1">Uncharacterized protein</fullName>
    </submittedName>
</protein>
<keyword evidence="2" id="KW-1185">Reference proteome</keyword>
<evidence type="ECO:0000313" key="1">
    <source>
        <dbReference type="EMBL" id="PNT37818.1"/>
    </source>
</evidence>
<dbReference type="HOGENOM" id="CLU_2458935_0_0_1"/>
<reference evidence="1 2" key="1">
    <citation type="journal article" date="2006" name="Science">
        <title>The genome of black cottonwood, Populus trichocarpa (Torr. &amp; Gray).</title>
        <authorList>
            <person name="Tuskan G.A."/>
            <person name="Difazio S."/>
            <person name="Jansson S."/>
            <person name="Bohlmann J."/>
            <person name="Grigoriev I."/>
            <person name="Hellsten U."/>
            <person name="Putnam N."/>
            <person name="Ralph S."/>
            <person name="Rombauts S."/>
            <person name="Salamov A."/>
            <person name="Schein J."/>
            <person name="Sterck L."/>
            <person name="Aerts A."/>
            <person name="Bhalerao R.R."/>
            <person name="Bhalerao R.P."/>
            <person name="Blaudez D."/>
            <person name="Boerjan W."/>
            <person name="Brun A."/>
            <person name="Brunner A."/>
            <person name="Busov V."/>
            <person name="Campbell M."/>
            <person name="Carlson J."/>
            <person name="Chalot M."/>
            <person name="Chapman J."/>
            <person name="Chen G.L."/>
            <person name="Cooper D."/>
            <person name="Coutinho P.M."/>
            <person name="Couturier J."/>
            <person name="Covert S."/>
            <person name="Cronk Q."/>
            <person name="Cunningham R."/>
            <person name="Davis J."/>
            <person name="Degroeve S."/>
            <person name="Dejardin A."/>
            <person name="Depamphilis C."/>
            <person name="Detter J."/>
            <person name="Dirks B."/>
            <person name="Dubchak I."/>
            <person name="Duplessis S."/>
            <person name="Ehlting J."/>
            <person name="Ellis B."/>
            <person name="Gendler K."/>
            <person name="Goodstein D."/>
            <person name="Gribskov M."/>
            <person name="Grimwood J."/>
            <person name="Groover A."/>
            <person name="Gunter L."/>
            <person name="Hamberger B."/>
            <person name="Heinze B."/>
            <person name="Helariutta Y."/>
            <person name="Henrissat B."/>
            <person name="Holligan D."/>
            <person name="Holt R."/>
            <person name="Huang W."/>
            <person name="Islam-Faridi N."/>
            <person name="Jones S."/>
            <person name="Jones-Rhoades M."/>
            <person name="Jorgensen R."/>
            <person name="Joshi C."/>
            <person name="Kangasjarvi J."/>
            <person name="Karlsson J."/>
            <person name="Kelleher C."/>
            <person name="Kirkpatrick R."/>
            <person name="Kirst M."/>
            <person name="Kohler A."/>
            <person name="Kalluri U."/>
            <person name="Larimer F."/>
            <person name="Leebens-Mack J."/>
            <person name="Leple J.C."/>
            <person name="Locascio P."/>
            <person name="Lou Y."/>
            <person name="Lucas S."/>
            <person name="Martin F."/>
            <person name="Montanini B."/>
            <person name="Napoli C."/>
            <person name="Nelson D.R."/>
            <person name="Nelson C."/>
            <person name="Nieminen K."/>
            <person name="Nilsson O."/>
            <person name="Pereda V."/>
            <person name="Peter G."/>
            <person name="Philippe R."/>
            <person name="Pilate G."/>
            <person name="Poliakov A."/>
            <person name="Razumovskaya J."/>
            <person name="Richardson P."/>
            <person name="Rinaldi C."/>
            <person name="Ritland K."/>
            <person name="Rouze P."/>
            <person name="Ryaboy D."/>
            <person name="Schmutz J."/>
            <person name="Schrader J."/>
            <person name="Segerman B."/>
            <person name="Shin H."/>
            <person name="Siddiqui A."/>
            <person name="Sterky F."/>
            <person name="Terry A."/>
            <person name="Tsai C.J."/>
            <person name="Uberbacher E."/>
            <person name="Unneberg P."/>
            <person name="Vahala J."/>
            <person name="Wall K."/>
            <person name="Wessler S."/>
            <person name="Yang G."/>
            <person name="Yin T."/>
            <person name="Douglas C."/>
            <person name="Marra M."/>
            <person name="Sandberg G."/>
            <person name="Van de Peer Y."/>
            <person name="Rokhsar D."/>
        </authorList>
    </citation>
    <scope>NUCLEOTIDE SEQUENCE [LARGE SCALE GENOMIC DNA]</scope>
    <source>
        <strain evidence="2">cv. Nisqually</strain>
    </source>
</reference>
<dbReference type="Proteomes" id="UP000006729">
    <property type="component" value="Chromosome 5"/>
</dbReference>
<name>U5GGL5_POPTR</name>
<dbReference type="AlphaFoldDB" id="U5GGL5"/>
<dbReference type="EMBL" id="CM009294">
    <property type="protein sequence ID" value="PNT37818.1"/>
    <property type="molecule type" value="Genomic_DNA"/>
</dbReference>
<sequence length="89" mass="10041">MLGFNTKELAVAIIIGNNSQDKPCQQLERMRRWVLGDHLISQPTLLCISSTTKQLKETFRRFEPSIRPPEVDFLTTCSSCAVLVSATCR</sequence>
<dbReference type="InParanoid" id="U5GGL5"/>
<organism evidence="1 2">
    <name type="scientific">Populus trichocarpa</name>
    <name type="common">Western balsam poplar</name>
    <name type="synonym">Populus balsamifera subsp. trichocarpa</name>
    <dbReference type="NCBI Taxonomy" id="3694"/>
    <lineage>
        <taxon>Eukaryota</taxon>
        <taxon>Viridiplantae</taxon>
        <taxon>Streptophyta</taxon>
        <taxon>Embryophyta</taxon>
        <taxon>Tracheophyta</taxon>
        <taxon>Spermatophyta</taxon>
        <taxon>Magnoliopsida</taxon>
        <taxon>eudicotyledons</taxon>
        <taxon>Gunneridae</taxon>
        <taxon>Pentapetalae</taxon>
        <taxon>rosids</taxon>
        <taxon>fabids</taxon>
        <taxon>Malpighiales</taxon>
        <taxon>Salicaceae</taxon>
        <taxon>Saliceae</taxon>
        <taxon>Populus</taxon>
    </lineage>
</organism>